<evidence type="ECO:0000256" key="10">
    <source>
        <dbReference type="ARBA" id="ARBA00053709"/>
    </source>
</evidence>
<evidence type="ECO:0000256" key="17">
    <source>
        <dbReference type="ARBA" id="ARBA00081344"/>
    </source>
</evidence>
<evidence type="ECO:0000256" key="4">
    <source>
        <dbReference type="ARBA" id="ARBA00022664"/>
    </source>
</evidence>
<feature type="domain" description="Pseudouridine synthase I TruA alpha/beta" evidence="21">
    <location>
        <begin position="271"/>
        <end position="375"/>
    </location>
</feature>
<organism evidence="22 23">
    <name type="scientific">Hypsibius exemplaris</name>
    <name type="common">Freshwater tardigrade</name>
    <dbReference type="NCBI Taxonomy" id="2072580"/>
    <lineage>
        <taxon>Eukaryota</taxon>
        <taxon>Metazoa</taxon>
        <taxon>Ecdysozoa</taxon>
        <taxon>Tardigrada</taxon>
        <taxon>Eutardigrada</taxon>
        <taxon>Parachela</taxon>
        <taxon>Hypsibioidea</taxon>
        <taxon>Hypsibiidae</taxon>
        <taxon>Hypsibius</taxon>
    </lineage>
</organism>
<dbReference type="EC" id="5.4.99.12" evidence="12"/>
<evidence type="ECO:0000256" key="2">
    <source>
        <dbReference type="ARBA" id="ARBA00004123"/>
    </source>
</evidence>
<evidence type="ECO:0000256" key="19">
    <source>
        <dbReference type="PIRSR" id="PIRSR641708-2"/>
    </source>
</evidence>
<keyword evidence="23" id="KW-1185">Reference proteome</keyword>
<evidence type="ECO:0000256" key="5">
    <source>
        <dbReference type="ARBA" id="ARBA00022694"/>
    </source>
</evidence>
<dbReference type="PANTHER" id="PTHR11142:SF4">
    <property type="entry name" value="PSEUDOURIDYLATE SYNTHASE 1 HOMOLOG"/>
    <property type="match status" value="1"/>
</dbReference>
<protein>
    <recommendedName>
        <fullName evidence="13">Pseudouridylate synthase 1 homolog</fullName>
        <ecNumber evidence="12">5.4.99.12</ecNumber>
    </recommendedName>
    <alternativeName>
        <fullName evidence="14">tRNA pseudouridine synthase 1</fullName>
    </alternativeName>
    <alternativeName>
        <fullName evidence="17">tRNA pseudouridine(38-40) synthase</fullName>
    </alternativeName>
    <alternativeName>
        <fullName evidence="15">tRNA pseudouridylate synthase I</fullName>
    </alternativeName>
    <alternativeName>
        <fullName evidence="16">tRNA-uridine isomerase I</fullName>
    </alternativeName>
</protein>
<comment type="catalytic activity">
    <reaction evidence="8">
        <text>a uridine in tRNA = a pseudouridine in tRNA</text>
        <dbReference type="Rhea" id="RHEA:54572"/>
        <dbReference type="Rhea" id="RHEA-COMP:13339"/>
        <dbReference type="Rhea" id="RHEA-COMP:13934"/>
        <dbReference type="ChEBI" id="CHEBI:65314"/>
        <dbReference type="ChEBI" id="CHEBI:65315"/>
    </reaction>
</comment>
<dbReference type="AlphaFoldDB" id="A0A1W0WT36"/>
<evidence type="ECO:0000256" key="14">
    <source>
        <dbReference type="ARBA" id="ARBA00075153"/>
    </source>
</evidence>
<evidence type="ECO:0000256" key="15">
    <source>
        <dbReference type="ARBA" id="ARBA00079087"/>
    </source>
</evidence>
<comment type="function">
    <text evidence="10">Pseudouridylate synthase that catalyzes pseudouridylation of tRNAs and mRNAs. Acts on positions 27/28 in the anticodon stem and also positions 34 and 36 in the anticodon of an intron containing tRNA. Also catalyzes pseudouridylation of mRNAs: mediates pseudouridylation of mRNAs with the consensus sequence 5'-UGUAG-3'. Acts as a regulator of pre-mRNA splicing by mediating pseudouridylation of pre-mRNAs at locations associated with alternatively spliced regions. Pseudouridylation of pre-mRNAs near splice sites directly regulates mRNA splicing and mRNA 3'-end processing. Involved in regulation of nuclear receptor activity through pseudouridylation of SRA1 mRNA.</text>
</comment>
<name>A0A1W0WT36_HYPEX</name>
<gene>
    <name evidence="22" type="ORF">BV898_07564</name>
</gene>
<dbReference type="InterPro" id="IPR020095">
    <property type="entry name" value="PsdUridine_synth_TruA_C"/>
</dbReference>
<dbReference type="Gene3D" id="3.30.70.660">
    <property type="entry name" value="Pseudouridine synthase I, catalytic domain, C-terminal subdomain"/>
    <property type="match status" value="1"/>
</dbReference>
<dbReference type="FunFam" id="3.30.70.660:FF:000002">
    <property type="entry name" value="tRNA pseudouridine synthase"/>
    <property type="match status" value="1"/>
</dbReference>
<keyword evidence="6" id="KW-0413">Isomerase</keyword>
<dbReference type="InterPro" id="IPR001406">
    <property type="entry name" value="PsdUridine_synth_TruA"/>
</dbReference>
<dbReference type="InterPro" id="IPR020103">
    <property type="entry name" value="PsdUridine_synth_cat_dom_sf"/>
</dbReference>
<evidence type="ECO:0000256" key="11">
    <source>
        <dbReference type="ARBA" id="ARBA00064589"/>
    </source>
</evidence>
<dbReference type="OrthoDB" id="10256309at2759"/>
<dbReference type="PANTHER" id="PTHR11142">
    <property type="entry name" value="PSEUDOURIDYLATE SYNTHASE"/>
    <property type="match status" value="1"/>
</dbReference>
<dbReference type="SUPFAM" id="SSF55120">
    <property type="entry name" value="Pseudouridine synthase"/>
    <property type="match status" value="1"/>
</dbReference>
<feature type="binding site" evidence="19">
    <location>
        <position position="236"/>
    </location>
    <ligand>
        <name>substrate</name>
    </ligand>
</feature>
<keyword evidence="5" id="KW-0819">tRNA processing</keyword>
<dbReference type="GO" id="GO:1990481">
    <property type="term" value="P:mRNA pseudouridine synthesis"/>
    <property type="evidence" value="ECO:0007669"/>
    <property type="project" value="TreeGrafter"/>
</dbReference>
<evidence type="ECO:0000256" key="12">
    <source>
        <dbReference type="ARBA" id="ARBA00066509"/>
    </source>
</evidence>
<sequence length="494" mass="55588">MRLSFHRRLMKNIPTTAIIKIFPCLGTIYPLPKSSWSNAQSTCMMSSIADYLAKADADALAAEQKAKTAANSSEISIDKVEKAGSSIPKSYFKFNQGKPNWENRSKTGAETEHQKKKLKKVAILMGYSGQGYNGMQWNPDIETIESVLLAAMAKVELIPQDWQSDLQQLNFQRCARTDKGVSAAGQVVSLPIPVDSDIDSVVQRVNAELPPSIRLFGLRKVTRGFNSKNWCSARTYQYMMPTMAFAPLEDIVTYSYRMPVERVVQVNALLARFLGTNNFHNFTIGVKPWQDAAKRFMKEVTCGQPFVVDDIEFVLIKIKGQSFMMHQIRKMVGLIIAIMRGHVGPEIFDTVFAAGKVDIPRAPGLGLLLQSVHFDMYNDKFAGDGMHDALEWPECELVIEKFKEDFVYPVMVKGEKEDKSMLEWLTHLPNHIFGFREHEDNNNRRTQSELGVALMDVEKLREARQAASSSGEEDAGSDSESAPVKKKFRRVDVI</sequence>
<evidence type="ECO:0000256" key="20">
    <source>
        <dbReference type="SAM" id="MobiDB-lite"/>
    </source>
</evidence>
<comment type="similarity">
    <text evidence="3">Belongs to the tRNA pseudouridine synthase TruA family.</text>
</comment>
<dbReference type="Gene3D" id="3.30.70.580">
    <property type="entry name" value="Pseudouridine synthase I, catalytic domain, N-terminal subdomain"/>
    <property type="match status" value="1"/>
</dbReference>
<evidence type="ECO:0000256" key="1">
    <source>
        <dbReference type="ARBA" id="ARBA00001166"/>
    </source>
</evidence>
<comment type="subunit">
    <text evidence="11">Monomer. Forms a complex with RARG and the SRA1 RNA in the nucleus.</text>
</comment>
<evidence type="ECO:0000256" key="7">
    <source>
        <dbReference type="ARBA" id="ARBA00023242"/>
    </source>
</evidence>
<dbReference type="GO" id="GO:0003723">
    <property type="term" value="F:RNA binding"/>
    <property type="evidence" value="ECO:0007669"/>
    <property type="project" value="InterPro"/>
</dbReference>
<evidence type="ECO:0000256" key="6">
    <source>
        <dbReference type="ARBA" id="ARBA00023235"/>
    </source>
</evidence>
<accession>A0A1W0WT36</accession>
<dbReference type="GO" id="GO:0005634">
    <property type="term" value="C:nucleus"/>
    <property type="evidence" value="ECO:0007669"/>
    <property type="project" value="UniProtKB-SubCell"/>
</dbReference>
<evidence type="ECO:0000256" key="9">
    <source>
        <dbReference type="ARBA" id="ARBA00052184"/>
    </source>
</evidence>
<comment type="catalytic activity">
    <reaction evidence="9">
        <text>uridine(38/39/40) in tRNA = pseudouridine(38/39/40) in tRNA</text>
        <dbReference type="Rhea" id="RHEA:22376"/>
        <dbReference type="Rhea" id="RHEA-COMP:10085"/>
        <dbReference type="Rhea" id="RHEA-COMP:10087"/>
        <dbReference type="ChEBI" id="CHEBI:65314"/>
        <dbReference type="ChEBI" id="CHEBI:65315"/>
        <dbReference type="EC" id="5.4.99.12"/>
    </reaction>
</comment>
<feature type="region of interest" description="Disordered" evidence="20">
    <location>
        <begin position="461"/>
        <end position="494"/>
    </location>
</feature>
<evidence type="ECO:0000256" key="3">
    <source>
        <dbReference type="ARBA" id="ARBA00009375"/>
    </source>
</evidence>
<dbReference type="CDD" id="cd02568">
    <property type="entry name" value="PseudoU_synth_PUS1_PUS2"/>
    <property type="match status" value="1"/>
</dbReference>
<dbReference type="InterPro" id="IPR041708">
    <property type="entry name" value="PUS1/PUS2-like"/>
</dbReference>
<evidence type="ECO:0000313" key="22">
    <source>
        <dbReference type="EMBL" id="OQV18361.1"/>
    </source>
</evidence>
<dbReference type="GO" id="GO:0006397">
    <property type="term" value="P:mRNA processing"/>
    <property type="evidence" value="ECO:0007669"/>
    <property type="project" value="UniProtKB-KW"/>
</dbReference>
<dbReference type="GO" id="GO:0160147">
    <property type="term" value="F:tRNA pseudouridine(38-40) synthase activity"/>
    <property type="evidence" value="ECO:0007669"/>
    <property type="project" value="UniProtKB-EC"/>
</dbReference>
<dbReference type="Pfam" id="PF01416">
    <property type="entry name" value="PseudoU_synth_1"/>
    <property type="match status" value="1"/>
</dbReference>
<evidence type="ECO:0000313" key="23">
    <source>
        <dbReference type="Proteomes" id="UP000192578"/>
    </source>
</evidence>
<dbReference type="InterPro" id="IPR020097">
    <property type="entry name" value="PsdUridine_synth_TruA_a/b_dom"/>
</dbReference>
<dbReference type="NCBIfam" id="TIGR00071">
    <property type="entry name" value="hisT_truA"/>
    <property type="match status" value="1"/>
</dbReference>
<dbReference type="GO" id="GO:0031119">
    <property type="term" value="P:tRNA pseudouridine synthesis"/>
    <property type="evidence" value="ECO:0007669"/>
    <property type="project" value="InterPro"/>
</dbReference>
<proteinExistence type="inferred from homology"/>
<dbReference type="FunFam" id="3.30.70.580:FF:000002">
    <property type="entry name" value="tRNA pseudouridine synthase"/>
    <property type="match status" value="1"/>
</dbReference>
<evidence type="ECO:0000256" key="8">
    <source>
        <dbReference type="ARBA" id="ARBA00036943"/>
    </source>
</evidence>
<comment type="subcellular location">
    <subcellularLocation>
        <location evidence="2">Nucleus</location>
    </subcellularLocation>
</comment>
<reference evidence="23" key="1">
    <citation type="submission" date="2017-01" db="EMBL/GenBank/DDBJ databases">
        <title>Comparative genomics of anhydrobiosis in the tardigrade Hypsibius dujardini.</title>
        <authorList>
            <person name="Yoshida Y."/>
            <person name="Koutsovoulos G."/>
            <person name="Laetsch D."/>
            <person name="Stevens L."/>
            <person name="Kumar S."/>
            <person name="Horikawa D."/>
            <person name="Ishino K."/>
            <person name="Komine S."/>
            <person name="Tomita M."/>
            <person name="Blaxter M."/>
            <person name="Arakawa K."/>
        </authorList>
    </citation>
    <scope>NUCLEOTIDE SEQUENCE [LARGE SCALE GENOMIC DNA]</scope>
    <source>
        <strain evidence="23">Z151</strain>
    </source>
</reference>
<evidence type="ECO:0000256" key="16">
    <source>
        <dbReference type="ARBA" id="ARBA00080849"/>
    </source>
</evidence>
<keyword evidence="4" id="KW-0507">mRNA processing</keyword>
<dbReference type="EMBL" id="MTYJ01000050">
    <property type="protein sequence ID" value="OQV18361.1"/>
    <property type="molecule type" value="Genomic_DNA"/>
</dbReference>
<dbReference type="Proteomes" id="UP000192578">
    <property type="component" value="Unassembled WGS sequence"/>
</dbReference>
<comment type="catalytic activity">
    <reaction evidence="1">
        <text>a uridine in mRNA = a pseudouridine in mRNA</text>
        <dbReference type="Rhea" id="RHEA:56644"/>
        <dbReference type="Rhea" id="RHEA-COMP:14658"/>
        <dbReference type="Rhea" id="RHEA-COMP:14659"/>
        <dbReference type="ChEBI" id="CHEBI:65314"/>
        <dbReference type="ChEBI" id="CHEBI:65315"/>
    </reaction>
</comment>
<comment type="caution">
    <text evidence="22">The sequence shown here is derived from an EMBL/GenBank/DDBJ whole genome shotgun (WGS) entry which is preliminary data.</text>
</comment>
<feature type="compositionally biased region" description="Basic residues" evidence="20">
    <location>
        <begin position="484"/>
        <end position="494"/>
    </location>
</feature>
<keyword evidence="7" id="KW-0539">Nucleus</keyword>
<evidence type="ECO:0000259" key="21">
    <source>
        <dbReference type="Pfam" id="PF01416"/>
    </source>
</evidence>
<dbReference type="InterPro" id="IPR020094">
    <property type="entry name" value="TruA/RsuA/RluB/E/F_N"/>
</dbReference>
<feature type="active site" description="Nucleophile" evidence="18">
    <location>
        <position position="178"/>
    </location>
</feature>
<evidence type="ECO:0000256" key="13">
    <source>
        <dbReference type="ARBA" id="ARBA00068582"/>
    </source>
</evidence>
<evidence type="ECO:0000256" key="18">
    <source>
        <dbReference type="PIRSR" id="PIRSR641708-1"/>
    </source>
</evidence>